<organism evidence="2 3">
    <name type="scientific">Thalassococcus arenae</name>
    <dbReference type="NCBI Taxonomy" id="2851652"/>
    <lineage>
        <taxon>Bacteria</taxon>
        <taxon>Pseudomonadati</taxon>
        <taxon>Pseudomonadota</taxon>
        <taxon>Alphaproteobacteria</taxon>
        <taxon>Rhodobacterales</taxon>
        <taxon>Roseobacteraceae</taxon>
        <taxon>Thalassococcus</taxon>
    </lineage>
</organism>
<evidence type="ECO:0000256" key="1">
    <source>
        <dbReference type="SAM" id="SignalP"/>
    </source>
</evidence>
<evidence type="ECO:0000313" key="2">
    <source>
        <dbReference type="EMBL" id="MBV2359208.1"/>
    </source>
</evidence>
<reference evidence="2" key="1">
    <citation type="submission" date="2021-06" db="EMBL/GenBank/DDBJ databases">
        <title>Thalassococcus sp. CAU 1522 isolated from sea sand, Republic of Korea.</title>
        <authorList>
            <person name="Kim W."/>
        </authorList>
    </citation>
    <scope>NUCLEOTIDE SEQUENCE</scope>
    <source>
        <strain evidence="2">CAU 1522</strain>
    </source>
</reference>
<accession>A0ABS6N5A6</accession>
<protein>
    <submittedName>
        <fullName evidence="2">Uncharacterized protein</fullName>
    </submittedName>
</protein>
<feature type="signal peptide" evidence="1">
    <location>
        <begin position="1"/>
        <end position="23"/>
    </location>
</feature>
<sequence>MELVMRTTLYAAIFGLSAGAAMAYPTIDLPDLTFPEPSGPVVTQDCTQIQGNPAGCR</sequence>
<evidence type="ECO:0000313" key="3">
    <source>
        <dbReference type="Proteomes" id="UP001166293"/>
    </source>
</evidence>
<dbReference type="Proteomes" id="UP001166293">
    <property type="component" value="Unassembled WGS sequence"/>
</dbReference>
<name>A0ABS6N5A6_9RHOB</name>
<gene>
    <name evidence="2" type="ORF">KUH32_05455</name>
</gene>
<proteinExistence type="predicted"/>
<keyword evidence="1" id="KW-0732">Signal</keyword>
<feature type="chain" id="PRO_5046189694" evidence="1">
    <location>
        <begin position="24"/>
        <end position="57"/>
    </location>
</feature>
<keyword evidence="3" id="KW-1185">Reference proteome</keyword>
<dbReference type="EMBL" id="JAHRWL010000001">
    <property type="protein sequence ID" value="MBV2359208.1"/>
    <property type="molecule type" value="Genomic_DNA"/>
</dbReference>
<dbReference type="RefSeq" id="WP_217777032.1">
    <property type="nucleotide sequence ID" value="NZ_JAHRWL010000001.1"/>
</dbReference>
<comment type="caution">
    <text evidence="2">The sequence shown here is derived from an EMBL/GenBank/DDBJ whole genome shotgun (WGS) entry which is preliminary data.</text>
</comment>